<feature type="domain" description="G-protein coupled receptors family 1 profile" evidence="12">
    <location>
        <begin position="1"/>
        <end position="247"/>
    </location>
</feature>
<evidence type="ECO:0000256" key="8">
    <source>
        <dbReference type="ARBA" id="ARBA00023170"/>
    </source>
</evidence>
<keyword evidence="6 11" id="KW-0472">Membrane</keyword>
<dbReference type="PANTHER" id="PTHR45695">
    <property type="entry name" value="LEUCOKININ RECEPTOR-RELATED"/>
    <property type="match status" value="1"/>
</dbReference>
<name>E4X0L8_OIKDI</name>
<dbReference type="OrthoDB" id="5962705at2759"/>
<dbReference type="PANTHER" id="PTHR45695:SF23">
    <property type="entry name" value="GALANIN-LIKE G-PROTEIN COUPLED RECEPTOR NPR-9"/>
    <property type="match status" value="1"/>
</dbReference>
<keyword evidence="9" id="KW-0325">Glycoprotein</keyword>
<keyword evidence="2" id="KW-1003">Cell membrane</keyword>
<dbReference type="SUPFAM" id="SSF81321">
    <property type="entry name" value="Family A G protein-coupled receptor-like"/>
    <property type="match status" value="1"/>
</dbReference>
<dbReference type="Proteomes" id="UP000001307">
    <property type="component" value="Unassembled WGS sequence"/>
</dbReference>
<sequence>MFLRPTLSALSIDRFLAVTYPLRMRKYRTRVYALLITIFLWIFSFLCAAPTSYFSRITFRIRSSETCISEMKRNFNDSIRELDKQAPIEESFDFQDIPECTERLCSPDFGNSRFWDFYYYTVRMGVSFLIPLAIMIFCNVGMIRALMVVVRTQSLRARTRKTFVGARKRRITKFAILIVFCFLVCWAPVNISNIISDFGRGQPSSFSAPLTESVSGMENGSQGGVGLWHLATTCVLYLNTILNPLIYSLSGTSLRHRILNSIRVKSRSGRSVIVGNQLGQTDIREEAEPVLTVTKTI</sequence>
<evidence type="ECO:0000256" key="10">
    <source>
        <dbReference type="ARBA" id="ARBA00023224"/>
    </source>
</evidence>
<feature type="transmembrane region" description="Helical" evidence="11">
    <location>
        <begin position="31"/>
        <end position="54"/>
    </location>
</feature>
<dbReference type="EMBL" id="FN653020">
    <property type="protein sequence ID" value="CBY23317.1"/>
    <property type="molecule type" value="Genomic_DNA"/>
</dbReference>
<feature type="transmembrane region" description="Helical" evidence="11">
    <location>
        <begin position="128"/>
        <end position="150"/>
    </location>
</feature>
<keyword evidence="3 11" id="KW-0812">Transmembrane</keyword>
<accession>E4X0L8</accession>
<evidence type="ECO:0000256" key="7">
    <source>
        <dbReference type="ARBA" id="ARBA00023157"/>
    </source>
</evidence>
<keyword evidence="4 11" id="KW-1133">Transmembrane helix</keyword>
<evidence type="ECO:0000256" key="4">
    <source>
        <dbReference type="ARBA" id="ARBA00022989"/>
    </source>
</evidence>
<keyword evidence="8" id="KW-0675">Receptor</keyword>
<keyword evidence="5" id="KW-0297">G-protein coupled receptor</keyword>
<gene>
    <name evidence="13" type="ORF">GSOID_T00015255001</name>
</gene>
<protein>
    <recommendedName>
        <fullName evidence="12">G-protein coupled receptors family 1 profile domain-containing protein</fullName>
    </recommendedName>
</protein>
<dbReference type="PROSITE" id="PS50262">
    <property type="entry name" value="G_PROTEIN_RECEP_F1_2"/>
    <property type="match status" value="1"/>
</dbReference>
<evidence type="ECO:0000313" key="14">
    <source>
        <dbReference type="Proteomes" id="UP000001307"/>
    </source>
</evidence>
<keyword evidence="10" id="KW-0807">Transducer</keyword>
<evidence type="ECO:0000256" key="5">
    <source>
        <dbReference type="ARBA" id="ARBA00023040"/>
    </source>
</evidence>
<evidence type="ECO:0000259" key="12">
    <source>
        <dbReference type="PROSITE" id="PS50262"/>
    </source>
</evidence>
<dbReference type="Gene3D" id="1.20.1070.10">
    <property type="entry name" value="Rhodopsin 7-helix transmembrane proteins"/>
    <property type="match status" value="1"/>
</dbReference>
<dbReference type="InterPro" id="IPR017452">
    <property type="entry name" value="GPCR_Rhodpsn_7TM"/>
</dbReference>
<dbReference type="InParanoid" id="E4X0L8"/>
<dbReference type="Pfam" id="PF00001">
    <property type="entry name" value="7tm_1"/>
    <property type="match status" value="2"/>
</dbReference>
<feature type="transmembrane region" description="Helical" evidence="11">
    <location>
        <begin position="171"/>
        <end position="189"/>
    </location>
</feature>
<dbReference type="InterPro" id="IPR000276">
    <property type="entry name" value="GPCR_Rhodpsn"/>
</dbReference>
<evidence type="ECO:0000256" key="3">
    <source>
        <dbReference type="ARBA" id="ARBA00022692"/>
    </source>
</evidence>
<comment type="subcellular location">
    <subcellularLocation>
        <location evidence="1">Cell membrane</location>
        <topology evidence="1">Multi-pass membrane protein</topology>
    </subcellularLocation>
</comment>
<organism evidence="13">
    <name type="scientific">Oikopleura dioica</name>
    <name type="common">Tunicate</name>
    <dbReference type="NCBI Taxonomy" id="34765"/>
    <lineage>
        <taxon>Eukaryota</taxon>
        <taxon>Metazoa</taxon>
        <taxon>Chordata</taxon>
        <taxon>Tunicata</taxon>
        <taxon>Appendicularia</taxon>
        <taxon>Copelata</taxon>
        <taxon>Oikopleuridae</taxon>
        <taxon>Oikopleura</taxon>
    </lineage>
</organism>
<evidence type="ECO:0000256" key="2">
    <source>
        <dbReference type="ARBA" id="ARBA00022475"/>
    </source>
</evidence>
<keyword evidence="7" id="KW-1015">Disulfide bond</keyword>
<reference evidence="13" key="1">
    <citation type="journal article" date="2010" name="Science">
        <title>Plasticity of animal genome architecture unmasked by rapid evolution of a pelagic tunicate.</title>
        <authorList>
            <person name="Denoeud F."/>
            <person name="Henriet S."/>
            <person name="Mungpakdee S."/>
            <person name="Aury J.M."/>
            <person name="Da Silva C."/>
            <person name="Brinkmann H."/>
            <person name="Mikhaleva J."/>
            <person name="Olsen L.C."/>
            <person name="Jubin C."/>
            <person name="Canestro C."/>
            <person name="Bouquet J.M."/>
            <person name="Danks G."/>
            <person name="Poulain J."/>
            <person name="Campsteijn C."/>
            <person name="Adamski M."/>
            <person name="Cross I."/>
            <person name="Yadetie F."/>
            <person name="Muffato M."/>
            <person name="Louis A."/>
            <person name="Butcher S."/>
            <person name="Tsagkogeorga G."/>
            <person name="Konrad A."/>
            <person name="Singh S."/>
            <person name="Jensen M.F."/>
            <person name="Cong E.H."/>
            <person name="Eikeseth-Otteraa H."/>
            <person name="Noel B."/>
            <person name="Anthouard V."/>
            <person name="Porcel B.M."/>
            <person name="Kachouri-Lafond R."/>
            <person name="Nishino A."/>
            <person name="Ugolini M."/>
            <person name="Chourrout P."/>
            <person name="Nishida H."/>
            <person name="Aasland R."/>
            <person name="Huzurbazar S."/>
            <person name="Westhof E."/>
            <person name="Delsuc F."/>
            <person name="Lehrach H."/>
            <person name="Reinhardt R."/>
            <person name="Weissenbach J."/>
            <person name="Roy S.W."/>
            <person name="Artiguenave F."/>
            <person name="Postlethwait J.H."/>
            <person name="Manak J.R."/>
            <person name="Thompson E.M."/>
            <person name="Jaillon O."/>
            <person name="Du Pasquier L."/>
            <person name="Boudinot P."/>
            <person name="Liberles D.A."/>
            <person name="Volff J.N."/>
            <person name="Philippe H."/>
            <person name="Lenhard B."/>
            <person name="Roest Crollius H."/>
            <person name="Wincker P."/>
            <person name="Chourrout D."/>
        </authorList>
    </citation>
    <scope>NUCLEOTIDE SEQUENCE [LARGE SCALE GENOMIC DNA]</scope>
</reference>
<dbReference type="PRINTS" id="PR00237">
    <property type="entry name" value="GPCRRHODOPSN"/>
</dbReference>
<dbReference type="GO" id="GO:0005886">
    <property type="term" value="C:plasma membrane"/>
    <property type="evidence" value="ECO:0007669"/>
    <property type="project" value="UniProtKB-SubCell"/>
</dbReference>
<evidence type="ECO:0000256" key="6">
    <source>
        <dbReference type="ARBA" id="ARBA00023136"/>
    </source>
</evidence>
<evidence type="ECO:0000256" key="1">
    <source>
        <dbReference type="ARBA" id="ARBA00004651"/>
    </source>
</evidence>
<dbReference type="GO" id="GO:0004930">
    <property type="term" value="F:G protein-coupled receptor activity"/>
    <property type="evidence" value="ECO:0007669"/>
    <property type="project" value="UniProtKB-KW"/>
</dbReference>
<evidence type="ECO:0000256" key="9">
    <source>
        <dbReference type="ARBA" id="ARBA00023180"/>
    </source>
</evidence>
<evidence type="ECO:0000313" key="13">
    <source>
        <dbReference type="EMBL" id="CBY23317.1"/>
    </source>
</evidence>
<proteinExistence type="predicted"/>
<dbReference type="AlphaFoldDB" id="E4X0L8"/>
<feature type="transmembrane region" description="Helical" evidence="11">
    <location>
        <begin position="227"/>
        <end position="247"/>
    </location>
</feature>
<keyword evidence="14" id="KW-1185">Reference proteome</keyword>
<evidence type="ECO:0000256" key="11">
    <source>
        <dbReference type="SAM" id="Phobius"/>
    </source>
</evidence>